<dbReference type="AlphaFoldDB" id="A0A327R509"/>
<dbReference type="InterPro" id="IPR008969">
    <property type="entry name" value="CarboxyPept-like_regulatory"/>
</dbReference>
<dbReference type="InterPro" id="IPR041700">
    <property type="entry name" value="OMP_b-brl_3"/>
</dbReference>
<evidence type="ECO:0000313" key="4">
    <source>
        <dbReference type="Proteomes" id="UP000249547"/>
    </source>
</evidence>
<sequence length="922" mass="105782">MMRFWICILFCLPFRMYAQQSTALPIRVVSGVVMDSSGKVELPGASIKLIAGKDTVYQVTNEDGVFVFREVKSAEFFIGVNMMGYQPFYQKYLFNDTKPRITIPPVILRVNAQLLEGVTIKGKVGPKMLGDTTQFWADDYIVRDYAKLEELVKKLEGVEVDKDGNVTFMGQQVNKALFNGIKYFGGNVKNIIKELPANIVERIQIIDDYGEQSTAAGLKQGEPNKTLNIISKKDKSVANLFDITLESNIDDRHEARGYAKRVDGLKQLELQAGIETQPMGVQQGAAVGTISNAKTLMQSTNTSNSDMSGGDRRAHYAVLTFKDKLNARWRYELGYQFKSQNESYFKKENRYEYYDKGIIWGNNLLTTNQHARQHEAKVAMFYQKSDQTKFNISFGWNNDWLHVDKRNQINQSGLINAQQLSIINNNTQKDIYRVESNYSHIFVPSKAVITASIKIQSNPLYQRKQDDNLITYTDSTQYVKDSVYNLLNKTNDHQQQHFANATFTYHFSERTTMVLLAQSNYNVFNHQQIVSNVQENGSPYKVDSLSRNYVYKTLETPFSINFRRILSNQSSINIGARFSHVNINAALLNPKNTLSKSYAIILPEFNYEFAKGTNFQFSTRYYGSVQLPRFEEVMPIPDYSNPLQVVVGNPSLKPTVLHSFSFRMTKLFKPQAFTIGLLSQYLLPSNKVTQQVTLYSKTPSIVTRETSFTQVNGNNSWNGMYHLTKTFDHTSYSVKFEGRWNRSKMISFFDKGRNIARGLQLNHTLTFSGTPISWLDVNLAAQWEQNNSKHSLPLFPTVEYAKKAVNLYGKLFFTKTFLMGFDINQSFYESEDATLNRQPFVVGMNIEKRVFRQKNGVVSLLVMDLFKQYQVVNRRLLMNGYVDIQSNTNSRFFMLQFSWSPQQWSGGKNMNKERRNDGSFID</sequence>
<feature type="domain" description="Outer membrane protein beta-barrel" evidence="2">
    <location>
        <begin position="461"/>
        <end position="899"/>
    </location>
</feature>
<evidence type="ECO:0000313" key="3">
    <source>
        <dbReference type="EMBL" id="RAJ11178.1"/>
    </source>
</evidence>
<dbReference type="SUPFAM" id="SSF49464">
    <property type="entry name" value="Carboxypeptidase regulatory domain-like"/>
    <property type="match status" value="1"/>
</dbReference>
<feature type="signal peptide" evidence="1">
    <location>
        <begin position="1"/>
        <end position="23"/>
    </location>
</feature>
<accession>A0A327R509</accession>
<dbReference type="SUPFAM" id="SSF56935">
    <property type="entry name" value="Porins"/>
    <property type="match status" value="1"/>
</dbReference>
<evidence type="ECO:0000256" key="1">
    <source>
        <dbReference type="SAM" id="SignalP"/>
    </source>
</evidence>
<name>A0A327R509_9BACT</name>
<dbReference type="Pfam" id="PF14905">
    <property type="entry name" value="OMP_b-brl_3"/>
    <property type="match status" value="1"/>
</dbReference>
<dbReference type="EMBL" id="QLLL01000001">
    <property type="protein sequence ID" value="RAJ11178.1"/>
    <property type="molecule type" value="Genomic_DNA"/>
</dbReference>
<keyword evidence="1" id="KW-0732">Signal</keyword>
<comment type="caution">
    <text evidence="3">The sequence shown here is derived from an EMBL/GenBank/DDBJ whole genome shotgun (WGS) entry which is preliminary data.</text>
</comment>
<dbReference type="Proteomes" id="UP000249547">
    <property type="component" value="Unassembled WGS sequence"/>
</dbReference>
<feature type="chain" id="PRO_5016429668" evidence="1">
    <location>
        <begin position="24"/>
        <end position="922"/>
    </location>
</feature>
<gene>
    <name evidence="3" type="ORF">LX64_00786</name>
</gene>
<keyword evidence="4" id="KW-1185">Reference proteome</keyword>
<protein>
    <submittedName>
        <fullName evidence="3">Outer membrane beta-barrel protein</fullName>
    </submittedName>
</protein>
<proteinExistence type="predicted"/>
<evidence type="ECO:0000259" key="2">
    <source>
        <dbReference type="Pfam" id="PF14905"/>
    </source>
</evidence>
<reference evidence="3 4" key="1">
    <citation type="submission" date="2018-06" db="EMBL/GenBank/DDBJ databases">
        <title>Genomic Encyclopedia of Archaeal and Bacterial Type Strains, Phase II (KMG-II): from individual species to whole genera.</title>
        <authorList>
            <person name="Goeker M."/>
        </authorList>
    </citation>
    <scope>NUCLEOTIDE SEQUENCE [LARGE SCALE GENOMIC DNA]</scope>
    <source>
        <strain evidence="3 4">DSM 23857</strain>
    </source>
</reference>
<organism evidence="3 4">
    <name type="scientific">Chitinophaga skermanii</name>
    <dbReference type="NCBI Taxonomy" id="331697"/>
    <lineage>
        <taxon>Bacteria</taxon>
        <taxon>Pseudomonadati</taxon>
        <taxon>Bacteroidota</taxon>
        <taxon>Chitinophagia</taxon>
        <taxon>Chitinophagales</taxon>
        <taxon>Chitinophagaceae</taxon>
        <taxon>Chitinophaga</taxon>
    </lineage>
</organism>